<dbReference type="InterPro" id="IPR003115">
    <property type="entry name" value="ParB_N"/>
</dbReference>
<dbReference type="EMBL" id="JAPWGY010000001">
    <property type="protein sequence ID" value="MCZ4279546.1"/>
    <property type="molecule type" value="Genomic_DNA"/>
</dbReference>
<dbReference type="CDD" id="cd16400">
    <property type="entry name" value="ParB_Srx_like_nuclease"/>
    <property type="match status" value="1"/>
</dbReference>
<dbReference type="Proteomes" id="UP001069802">
    <property type="component" value="Unassembled WGS sequence"/>
</dbReference>
<reference evidence="2" key="1">
    <citation type="submission" date="2022-12" db="EMBL/GenBank/DDBJ databases">
        <title>Bacterial isolates from different developmental stages of Nematostella vectensis.</title>
        <authorList>
            <person name="Fraune S."/>
        </authorList>
    </citation>
    <scope>NUCLEOTIDE SEQUENCE</scope>
    <source>
        <strain evidence="2">G21630-S1</strain>
    </source>
</reference>
<evidence type="ECO:0000313" key="3">
    <source>
        <dbReference type="Proteomes" id="UP001069802"/>
    </source>
</evidence>
<proteinExistence type="predicted"/>
<gene>
    <name evidence="2" type="ORF">O4H49_02075</name>
</gene>
<keyword evidence="3" id="KW-1185">Reference proteome</keyword>
<dbReference type="InterPro" id="IPR036086">
    <property type="entry name" value="ParB/Sulfiredoxin_sf"/>
</dbReference>
<organism evidence="2 3">
    <name type="scientific">Kiloniella laminariae</name>
    <dbReference type="NCBI Taxonomy" id="454162"/>
    <lineage>
        <taxon>Bacteria</taxon>
        <taxon>Pseudomonadati</taxon>
        <taxon>Pseudomonadota</taxon>
        <taxon>Alphaproteobacteria</taxon>
        <taxon>Rhodospirillales</taxon>
        <taxon>Kiloniellaceae</taxon>
        <taxon>Kiloniella</taxon>
    </lineage>
</organism>
<evidence type="ECO:0000313" key="2">
    <source>
        <dbReference type="EMBL" id="MCZ4279546.1"/>
    </source>
</evidence>
<comment type="caution">
    <text evidence="2">The sequence shown here is derived from an EMBL/GenBank/DDBJ whole genome shotgun (WGS) entry which is preliminary data.</text>
</comment>
<dbReference type="Gene3D" id="3.90.1530.10">
    <property type="entry name" value="Conserved hypothetical protein from pyrococcus furiosus pfu- 392566-001, ParB domain"/>
    <property type="match status" value="1"/>
</dbReference>
<dbReference type="RefSeq" id="WP_269421747.1">
    <property type="nucleotide sequence ID" value="NZ_JAPWGY010000001.1"/>
</dbReference>
<dbReference type="SUPFAM" id="SSF110849">
    <property type="entry name" value="ParB/Sulfiredoxin"/>
    <property type="match status" value="1"/>
</dbReference>
<accession>A0ABT4LEL7</accession>
<feature type="domain" description="ParB-like N-terminal" evidence="1">
    <location>
        <begin position="4"/>
        <end position="91"/>
    </location>
</feature>
<protein>
    <recommendedName>
        <fullName evidence="1">ParB-like N-terminal domain-containing protein</fullName>
    </recommendedName>
</protein>
<dbReference type="SMART" id="SM00470">
    <property type="entry name" value="ParB"/>
    <property type="match status" value="1"/>
</dbReference>
<name>A0ABT4LEL7_9PROT</name>
<evidence type="ECO:0000259" key="1">
    <source>
        <dbReference type="SMART" id="SM00470"/>
    </source>
</evidence>
<sequence>MGLILLPVEQLIPTERTKPRRVAALQKKLLREAVWTRPICVEENDLFVMDGHHRLCVARKLGLARVPVLLLSYRDIPVVSRKTRYSISEKILQQRAALKLLYPYKTTRHFFPENSLSCAIPLGLLQDAGQDTYTEIRQQPESIPPLSLAISA</sequence>